<keyword evidence="2" id="KW-1185">Reference proteome</keyword>
<evidence type="ECO:0000313" key="1">
    <source>
        <dbReference type="EMBL" id="WOH00648.1"/>
    </source>
</evidence>
<accession>A0A175Y9G6</accession>
<sequence>MDSSITKTGELSDVDLQRKFVKVKYDEGVSFRKSYQCHHRVKVHFRVTSKKHTVSQVVIMNMDGELQFVRENYMMTLGLRIKDGI</sequence>
<dbReference type="Gramene" id="KZM80175">
    <property type="protein sequence ID" value="KZM80175"/>
    <property type="gene ID" value="DCAR_000102"/>
</dbReference>
<organism evidence="1 2">
    <name type="scientific">Daucus carota subsp. sativus</name>
    <name type="common">Carrot</name>
    <dbReference type="NCBI Taxonomy" id="79200"/>
    <lineage>
        <taxon>Eukaryota</taxon>
        <taxon>Viridiplantae</taxon>
        <taxon>Streptophyta</taxon>
        <taxon>Embryophyta</taxon>
        <taxon>Tracheophyta</taxon>
        <taxon>Spermatophyta</taxon>
        <taxon>Magnoliopsida</taxon>
        <taxon>eudicotyledons</taxon>
        <taxon>Gunneridae</taxon>
        <taxon>Pentapetalae</taxon>
        <taxon>asterids</taxon>
        <taxon>campanulids</taxon>
        <taxon>Apiales</taxon>
        <taxon>Apiaceae</taxon>
        <taxon>Apioideae</taxon>
        <taxon>Scandiceae</taxon>
        <taxon>Daucinae</taxon>
        <taxon>Daucus</taxon>
        <taxon>Daucus sect. Daucus</taxon>
    </lineage>
</organism>
<proteinExistence type="predicted"/>
<gene>
    <name evidence="1" type="ORF">DCAR_0520020</name>
</gene>
<dbReference type="Proteomes" id="UP000077755">
    <property type="component" value="Chromosome 5"/>
</dbReference>
<dbReference type="AlphaFoldDB" id="A0A175Y9G6"/>
<dbReference type="EMBL" id="CP093347">
    <property type="protein sequence ID" value="WOH00648.1"/>
    <property type="molecule type" value="Genomic_DNA"/>
</dbReference>
<reference evidence="1" key="1">
    <citation type="journal article" date="2016" name="Nat. Genet.">
        <title>A high-quality carrot genome assembly provides new insights into carotenoid accumulation and asterid genome evolution.</title>
        <authorList>
            <person name="Iorizzo M."/>
            <person name="Ellison S."/>
            <person name="Senalik D."/>
            <person name="Zeng P."/>
            <person name="Satapoomin P."/>
            <person name="Huang J."/>
            <person name="Bowman M."/>
            <person name="Iovene M."/>
            <person name="Sanseverino W."/>
            <person name="Cavagnaro P."/>
            <person name="Yildiz M."/>
            <person name="Macko-Podgorni A."/>
            <person name="Moranska E."/>
            <person name="Grzebelus E."/>
            <person name="Grzebelus D."/>
            <person name="Ashrafi H."/>
            <person name="Zheng Z."/>
            <person name="Cheng S."/>
            <person name="Spooner D."/>
            <person name="Van Deynze A."/>
            <person name="Simon P."/>
        </authorList>
    </citation>
    <scope>NUCLEOTIDE SEQUENCE</scope>
    <source>
        <tissue evidence="1">Leaf</tissue>
    </source>
</reference>
<name>A0A175Y9G6_DAUCS</name>
<reference evidence="1" key="2">
    <citation type="submission" date="2022-03" db="EMBL/GenBank/DDBJ databases">
        <title>Draft title - Genomic analysis of global carrot germplasm unveils the trajectory of domestication and the origin of high carotenoid orange carrot.</title>
        <authorList>
            <person name="Iorizzo M."/>
            <person name="Ellison S."/>
            <person name="Senalik D."/>
            <person name="Macko-Podgorni A."/>
            <person name="Grzebelus D."/>
            <person name="Bostan H."/>
            <person name="Rolling W."/>
            <person name="Curaba J."/>
            <person name="Simon P."/>
        </authorList>
    </citation>
    <scope>NUCLEOTIDE SEQUENCE</scope>
    <source>
        <tissue evidence="1">Leaf</tissue>
    </source>
</reference>
<protein>
    <submittedName>
        <fullName evidence="1">Uncharacterized protein</fullName>
    </submittedName>
</protein>
<evidence type="ECO:0000313" key="2">
    <source>
        <dbReference type="Proteomes" id="UP000077755"/>
    </source>
</evidence>